<keyword evidence="1" id="KW-0812">Transmembrane</keyword>
<keyword evidence="1" id="KW-0472">Membrane</keyword>
<feature type="transmembrane region" description="Helical" evidence="1">
    <location>
        <begin position="21"/>
        <end position="39"/>
    </location>
</feature>
<evidence type="ECO:0000313" key="2">
    <source>
        <dbReference type="EMBL" id="JAP16601.1"/>
    </source>
</evidence>
<accession>A0A0V0H9M3</accession>
<keyword evidence="1" id="KW-1133">Transmembrane helix</keyword>
<protein>
    <submittedName>
        <fullName evidence="2">Putative ovule protein</fullName>
    </submittedName>
</protein>
<organism evidence="2">
    <name type="scientific">Solanum chacoense</name>
    <name type="common">Chaco potato</name>
    <dbReference type="NCBI Taxonomy" id="4108"/>
    <lineage>
        <taxon>Eukaryota</taxon>
        <taxon>Viridiplantae</taxon>
        <taxon>Streptophyta</taxon>
        <taxon>Embryophyta</taxon>
        <taxon>Tracheophyta</taxon>
        <taxon>Spermatophyta</taxon>
        <taxon>Magnoliopsida</taxon>
        <taxon>eudicotyledons</taxon>
        <taxon>Gunneridae</taxon>
        <taxon>Pentapetalae</taxon>
        <taxon>asterids</taxon>
        <taxon>lamiids</taxon>
        <taxon>Solanales</taxon>
        <taxon>Solanaceae</taxon>
        <taxon>Solanoideae</taxon>
        <taxon>Solaneae</taxon>
        <taxon>Solanum</taxon>
    </lineage>
</organism>
<dbReference type="AlphaFoldDB" id="A0A0V0H9M3"/>
<reference evidence="2" key="1">
    <citation type="submission" date="2015-12" db="EMBL/GenBank/DDBJ databases">
        <title>Gene expression during late stages of embryo sac development: a critical building block for successful pollen-pistil interactions.</title>
        <authorList>
            <person name="Liu Y."/>
            <person name="Joly V."/>
            <person name="Sabar M."/>
            <person name="Matton D.P."/>
        </authorList>
    </citation>
    <scope>NUCLEOTIDE SEQUENCE</scope>
</reference>
<name>A0A0V0H9M3_SOLCH</name>
<dbReference type="EMBL" id="GEDG01023618">
    <property type="protein sequence ID" value="JAP16601.1"/>
    <property type="molecule type" value="Transcribed_RNA"/>
</dbReference>
<sequence length="90" mass="10412">MSEPSRCLMHVFWSQAKKRQYHNLGFFYLPNALMARMWSPASTSCPSTFLQYSGTFLMEWVPCFLLELAAGLLNFLLDDLLVSYFPLACF</sequence>
<feature type="transmembrane region" description="Helical" evidence="1">
    <location>
        <begin position="59"/>
        <end position="77"/>
    </location>
</feature>
<proteinExistence type="predicted"/>
<evidence type="ECO:0000256" key="1">
    <source>
        <dbReference type="SAM" id="Phobius"/>
    </source>
</evidence>